<proteinExistence type="predicted"/>
<dbReference type="NCBIfam" id="TIGR01877">
    <property type="entry name" value="cas_cas6"/>
    <property type="match status" value="1"/>
</dbReference>
<evidence type="ECO:0000313" key="7">
    <source>
        <dbReference type="Proteomes" id="UP000823927"/>
    </source>
</evidence>
<evidence type="ECO:0000256" key="1">
    <source>
        <dbReference type="ARBA" id="ARBA00022722"/>
    </source>
</evidence>
<dbReference type="AlphaFoldDB" id="A0A9D1JR11"/>
<accession>A0A9D1JR11</accession>
<evidence type="ECO:0000259" key="5">
    <source>
        <dbReference type="Pfam" id="PF10040"/>
    </source>
</evidence>
<dbReference type="InterPro" id="IPR019267">
    <property type="entry name" value="CRISPR-assoc_Cas6_C"/>
</dbReference>
<gene>
    <name evidence="6" type="primary">cas6</name>
    <name evidence="6" type="ORF">IAB46_09555</name>
</gene>
<evidence type="ECO:0000313" key="6">
    <source>
        <dbReference type="EMBL" id="HIS47776.1"/>
    </source>
</evidence>
<dbReference type="EMBL" id="DVIT01000032">
    <property type="protein sequence ID" value="HIS47776.1"/>
    <property type="molecule type" value="Genomic_DNA"/>
</dbReference>
<dbReference type="GO" id="GO:0051607">
    <property type="term" value="P:defense response to virus"/>
    <property type="evidence" value="ECO:0007669"/>
    <property type="project" value="UniProtKB-KW"/>
</dbReference>
<keyword evidence="1" id="KW-0540">Nuclease</keyword>
<dbReference type="GO" id="GO:0004519">
    <property type="term" value="F:endonuclease activity"/>
    <property type="evidence" value="ECO:0007669"/>
    <property type="project" value="UniProtKB-KW"/>
</dbReference>
<sequence>MEHIDPDYASVLHRNQQNPYSQCLIHEKEKDKCFWYIRTITREAYENMILPMSELKSFGLKNINGDIMIGDKTINLCAPESLLEEFYQVPGPRFLNIEFQTPTSFKTNGQYVNYPDLRLIYSSLMRKYSAASNKIEMFDDETLDQLVSYSKISRYRLRTIDFPLEATKITGFCGNLSIYMRGTNTMARYARLLLKFGRYSGIGIKSAMGMGAVRFIERGEESD</sequence>
<dbReference type="GO" id="GO:0016788">
    <property type="term" value="F:hydrolase activity, acting on ester bonds"/>
    <property type="evidence" value="ECO:0007669"/>
    <property type="project" value="InterPro"/>
</dbReference>
<evidence type="ECO:0000256" key="2">
    <source>
        <dbReference type="ARBA" id="ARBA00022759"/>
    </source>
</evidence>
<keyword evidence="2" id="KW-0255">Endonuclease</keyword>
<dbReference type="Pfam" id="PF10040">
    <property type="entry name" value="CRISPR_Cas6"/>
    <property type="match status" value="1"/>
</dbReference>
<keyword evidence="3" id="KW-0378">Hydrolase</keyword>
<name>A0A9D1JR11_9FIRM</name>
<reference evidence="6" key="1">
    <citation type="submission" date="2020-10" db="EMBL/GenBank/DDBJ databases">
        <authorList>
            <person name="Gilroy R."/>
        </authorList>
    </citation>
    <scope>NUCLEOTIDE SEQUENCE</scope>
    <source>
        <strain evidence="6">CHK178-757</strain>
    </source>
</reference>
<dbReference type="Proteomes" id="UP000823927">
    <property type="component" value="Unassembled WGS sequence"/>
</dbReference>
<reference evidence="6" key="2">
    <citation type="journal article" date="2021" name="PeerJ">
        <title>Extensive microbial diversity within the chicken gut microbiome revealed by metagenomics and culture.</title>
        <authorList>
            <person name="Gilroy R."/>
            <person name="Ravi A."/>
            <person name="Getino M."/>
            <person name="Pursley I."/>
            <person name="Horton D.L."/>
            <person name="Alikhan N.F."/>
            <person name="Baker D."/>
            <person name="Gharbi K."/>
            <person name="Hall N."/>
            <person name="Watson M."/>
            <person name="Adriaenssens E.M."/>
            <person name="Foster-Nyarko E."/>
            <person name="Jarju S."/>
            <person name="Secka A."/>
            <person name="Antonio M."/>
            <person name="Oren A."/>
            <person name="Chaudhuri R.R."/>
            <person name="La Ragione R."/>
            <person name="Hildebrand F."/>
            <person name="Pallen M.J."/>
        </authorList>
    </citation>
    <scope>NUCLEOTIDE SEQUENCE</scope>
    <source>
        <strain evidence="6">CHK178-757</strain>
    </source>
</reference>
<protein>
    <submittedName>
        <fullName evidence="6">CRISPR-associated endoribonuclease Cas6</fullName>
    </submittedName>
</protein>
<dbReference type="Gene3D" id="3.30.70.1900">
    <property type="match status" value="1"/>
</dbReference>
<evidence type="ECO:0000256" key="3">
    <source>
        <dbReference type="ARBA" id="ARBA00022801"/>
    </source>
</evidence>
<evidence type="ECO:0000256" key="4">
    <source>
        <dbReference type="ARBA" id="ARBA00023118"/>
    </source>
</evidence>
<organism evidence="6 7">
    <name type="scientific">Candidatus Scybalocola faecigallinarum</name>
    <dbReference type="NCBI Taxonomy" id="2840941"/>
    <lineage>
        <taxon>Bacteria</taxon>
        <taxon>Bacillati</taxon>
        <taxon>Bacillota</taxon>
        <taxon>Clostridia</taxon>
        <taxon>Lachnospirales</taxon>
        <taxon>Lachnospiraceae</taxon>
        <taxon>Lachnospiraceae incertae sedis</taxon>
        <taxon>Candidatus Scybalocola (ex Gilroy et al. 2021)</taxon>
    </lineage>
</organism>
<dbReference type="InterPro" id="IPR010156">
    <property type="entry name" value="CRISPR-assoc_prot_Cas6"/>
</dbReference>
<keyword evidence="4" id="KW-0051">Antiviral defense</keyword>
<comment type="caution">
    <text evidence="6">The sequence shown here is derived from an EMBL/GenBank/DDBJ whole genome shotgun (WGS) entry which is preliminary data.</text>
</comment>
<feature type="domain" description="CRISPR-associated protein Cas6 C-terminal" evidence="5">
    <location>
        <begin position="97"/>
        <end position="213"/>
    </location>
</feature>
<dbReference type="CDD" id="cd21141">
    <property type="entry name" value="Cas6_III-like"/>
    <property type="match status" value="1"/>
</dbReference>